<comment type="caution">
    <text evidence="1">The sequence shown here is derived from an EMBL/GenBank/DDBJ whole genome shotgun (WGS) entry which is preliminary data.</text>
</comment>
<dbReference type="InterPro" id="IPR020915">
    <property type="entry name" value="UPF0311"/>
</dbReference>
<dbReference type="STRING" id="177199.A0A420YN49"/>
<evidence type="ECO:0000313" key="1">
    <source>
        <dbReference type="EMBL" id="RKU49282.1"/>
    </source>
</evidence>
<dbReference type="Gene3D" id="2.40.160.20">
    <property type="match status" value="1"/>
</dbReference>
<dbReference type="Pfam" id="PF11578">
    <property type="entry name" value="DUF3237"/>
    <property type="match status" value="1"/>
</dbReference>
<accession>A0A420YN49</accession>
<evidence type="ECO:0000313" key="2">
    <source>
        <dbReference type="Proteomes" id="UP000275385"/>
    </source>
</evidence>
<name>A0A420YN49_9PEZI</name>
<dbReference type="PANTHER" id="PTHR37315:SF1">
    <property type="entry name" value="UPF0311 PROTEIN BLR7842"/>
    <property type="match status" value="1"/>
</dbReference>
<dbReference type="AlphaFoldDB" id="A0A420YN49"/>
<organism evidence="1 2">
    <name type="scientific">Coniochaeta pulveracea</name>
    <dbReference type="NCBI Taxonomy" id="177199"/>
    <lineage>
        <taxon>Eukaryota</taxon>
        <taxon>Fungi</taxon>
        <taxon>Dikarya</taxon>
        <taxon>Ascomycota</taxon>
        <taxon>Pezizomycotina</taxon>
        <taxon>Sordariomycetes</taxon>
        <taxon>Sordariomycetidae</taxon>
        <taxon>Coniochaetales</taxon>
        <taxon>Coniochaetaceae</taxon>
        <taxon>Coniochaeta</taxon>
    </lineage>
</organism>
<protein>
    <submittedName>
        <fullName evidence="1">Uncharacterized protein</fullName>
    </submittedName>
</protein>
<dbReference type="OrthoDB" id="3549121at2759"/>
<reference evidence="1 2" key="1">
    <citation type="submission" date="2018-08" db="EMBL/GenBank/DDBJ databases">
        <title>Draft genome of the lignicolous fungus Coniochaeta pulveracea.</title>
        <authorList>
            <person name="Borstlap C.J."/>
            <person name="De Witt R.N."/>
            <person name="Botha A."/>
            <person name="Volschenk H."/>
        </authorList>
    </citation>
    <scope>NUCLEOTIDE SEQUENCE [LARGE SCALE GENOMIC DNA]</scope>
    <source>
        <strain evidence="1 2">CAB683</strain>
    </source>
</reference>
<keyword evidence="2" id="KW-1185">Reference proteome</keyword>
<proteinExistence type="predicted"/>
<dbReference type="EMBL" id="QVQW01000002">
    <property type="protein sequence ID" value="RKU49282.1"/>
    <property type="molecule type" value="Genomic_DNA"/>
</dbReference>
<dbReference type="PANTHER" id="PTHR37315">
    <property type="entry name" value="UPF0311 PROTEIN BLR7842"/>
    <property type="match status" value="1"/>
</dbReference>
<sequence length="208" mass="23062">MWNLISPLSDTLDFVKPASRPEACPFSRNGYKRKLPAFETASCPRAFRLPPPILEVDFRLVCNFSDTLAVGPSTTGLGKRNWIRLDGGQFNGTWGSGLVVPGGHSEETVESDLNTHVETHHLLQTDDGAFIEVHMDGWRTVGVGQQGSLEKQCTKDCTGSIDPADLDMRLYVYLQTGHERYRALNTAMWVASGAMLGDRIVYDAYRVL</sequence>
<dbReference type="Proteomes" id="UP000275385">
    <property type="component" value="Unassembled WGS sequence"/>
</dbReference>
<gene>
    <name evidence="1" type="ORF">DL546_009744</name>
</gene>